<evidence type="ECO:0000313" key="2">
    <source>
        <dbReference type="Proteomes" id="UP000500767"/>
    </source>
</evidence>
<dbReference type="AlphaFoldDB" id="A0A6M8HJY5"/>
<evidence type="ECO:0000313" key="1">
    <source>
        <dbReference type="EMBL" id="QKE88896.1"/>
    </source>
</evidence>
<dbReference type="Proteomes" id="UP000500767">
    <property type="component" value="Chromosome"/>
</dbReference>
<name>A0A6M8HJY5_9PROT</name>
<accession>A0A6M8HJY5</accession>
<dbReference type="RefSeq" id="WP_171836174.1">
    <property type="nucleotide sequence ID" value="NZ_CP053708.1"/>
</dbReference>
<keyword evidence="2" id="KW-1185">Reference proteome</keyword>
<dbReference type="KEGG" id="lck:HN018_01465"/>
<sequence length="294" mass="32792">MVHKLSASPLLSRRRMIQLGFVAAAHVTVPISAAVASNSPLIALGGVPGFAAFAYPASTENFRSDARAKLYIHNSAWEGLDPRIRVRVLRTFANNGRVDVELGQWPHPDGWFRDGWSKLYGLYGIRPGRAHINVRSWPEWAAFAKAARSVGFESVSPIFSPNHGQYELGEFRTSNWDLVRTAAAAGGGITTDSPVDFYLSQPEAYRQFLADELHWARDQGLWTAFIVSPGHSDALFLEKLKLQMEDLRFRGTHPHEYIIENYNLHPTVYEAVLVQTGHLQGSLNEAATWLMAHS</sequence>
<proteinExistence type="predicted"/>
<organism evidence="1 2">
    <name type="scientific">Lichenicola cladoniae</name>
    <dbReference type="NCBI Taxonomy" id="1484109"/>
    <lineage>
        <taxon>Bacteria</taxon>
        <taxon>Pseudomonadati</taxon>
        <taxon>Pseudomonadota</taxon>
        <taxon>Alphaproteobacteria</taxon>
        <taxon>Acetobacterales</taxon>
        <taxon>Acetobacteraceae</taxon>
        <taxon>Lichenicola</taxon>
    </lineage>
</organism>
<dbReference type="EMBL" id="CP053708">
    <property type="protein sequence ID" value="QKE88896.1"/>
    <property type="molecule type" value="Genomic_DNA"/>
</dbReference>
<protein>
    <submittedName>
        <fullName evidence="1">Uncharacterized protein</fullName>
    </submittedName>
</protein>
<gene>
    <name evidence="1" type="ORF">HN018_01465</name>
</gene>
<reference evidence="1 2" key="1">
    <citation type="journal article" date="2014" name="World J. Microbiol. Biotechnol.">
        <title>Biodiversity and physiological characteristics of Antarctic and Arctic lichens-associated bacteria.</title>
        <authorList>
            <person name="Lee Y.M."/>
            <person name="Kim E.H."/>
            <person name="Lee H.K."/>
            <person name="Hong S.G."/>
        </authorList>
    </citation>
    <scope>NUCLEOTIDE SEQUENCE [LARGE SCALE GENOMIC DNA]</scope>
    <source>
        <strain evidence="1 2">PAMC 26569</strain>
    </source>
</reference>